<feature type="domain" description="ABC transporter" evidence="4">
    <location>
        <begin position="2"/>
        <end position="226"/>
    </location>
</feature>
<dbReference type="RefSeq" id="WP_066443916.1">
    <property type="nucleotide sequence ID" value="NZ_JANKBF010000037.1"/>
</dbReference>
<keyword evidence="2" id="KW-0067">ATP-binding</keyword>
<dbReference type="GeneID" id="98916928"/>
<dbReference type="AlphaFoldDB" id="A0A4R3YFX7"/>
<keyword evidence="3" id="KW-1133">Transmembrane helix</keyword>
<proteinExistence type="predicted"/>
<feature type="transmembrane region" description="Helical" evidence="3">
    <location>
        <begin position="646"/>
        <end position="671"/>
    </location>
</feature>
<dbReference type="Gene3D" id="3.40.50.300">
    <property type="entry name" value="P-loop containing nucleotide triphosphate hydrolases"/>
    <property type="match status" value="1"/>
</dbReference>
<evidence type="ECO:0000256" key="2">
    <source>
        <dbReference type="ARBA" id="ARBA00022840"/>
    </source>
</evidence>
<evidence type="ECO:0000313" key="6">
    <source>
        <dbReference type="Proteomes" id="UP000295515"/>
    </source>
</evidence>
<dbReference type="PROSITE" id="PS50893">
    <property type="entry name" value="ABC_TRANSPORTER_2"/>
    <property type="match status" value="1"/>
</dbReference>
<dbReference type="InterPro" id="IPR003593">
    <property type="entry name" value="AAA+_ATPase"/>
</dbReference>
<dbReference type="GO" id="GO:0005524">
    <property type="term" value="F:ATP binding"/>
    <property type="evidence" value="ECO:0007669"/>
    <property type="project" value="UniProtKB-KW"/>
</dbReference>
<evidence type="ECO:0000259" key="4">
    <source>
        <dbReference type="PROSITE" id="PS50893"/>
    </source>
</evidence>
<keyword evidence="1" id="KW-0547">Nucleotide-binding</keyword>
<sequence>MLDVRDLSFSYGKETIFDNTRLTAIIGELTIIKGESGSGKTTLLDILALKYGIHCDFYFDNLDLKIKENKKNYQDHLYYMSQKPIFCYDLTLDEQWSLLRKMYSAHPQLEEFISLMGLDDKKSSYPSQLSGGEQLRAMIINMFIIQPQIILMDEPTASLDDEYKTKFIQLLHILKEKSYLIIATHDPYLFKEGDKIYEIKDQKFHLIKDSQVQEKEFIIDALKKNNINWILYFFIMKKHHIFKEIFTCLLVSLAIMICAFSTNIDNGFLSSFEENLKTKNNQSVLVYKSLDSRYPTYNFDITSSTYFPITDIEQKSILDIQHIKQIKPKIILSTYVDELSAKEILPSFHILKDNEEIYNYNDTIEQLKSDNNYNYYNLFIEGIEETEIEKYQTYSFDKHEKGLYLNQSLLNRLQLKADDLKDCLVKIKVGIPTYDVSGAMEITIPSGEMEEEFADDDFSPANLINCQSVELLLPINGILETGYESNTLVTSDYAMYMLSDSLEALARSNPVDKGYTVFRKDTEDGMIEVESQKDADLVFVYTPWQPNAYTVAIDHIENMQSVVNELENLGYTVDWEYNQYQSYAESIRSTKEMAKVISFSFLFFTILIVSGFHFLKGKEEQKLNLWLNHIGYYRKKDIIKVKLQKYLLNAMITAIVSYVLLWIVNYISIYVYYTPYIINIKSWLVIIGISIISQTIIPILWEGIYHVKN</sequence>
<dbReference type="Pfam" id="PF00005">
    <property type="entry name" value="ABC_tran"/>
    <property type="match status" value="1"/>
</dbReference>
<keyword evidence="3" id="KW-0812">Transmembrane</keyword>
<dbReference type="SUPFAM" id="SSF52540">
    <property type="entry name" value="P-loop containing nucleoside triphosphate hydrolases"/>
    <property type="match status" value="1"/>
</dbReference>
<name>A0A4R3YFX7_9FIRM</name>
<dbReference type="GO" id="GO:0005886">
    <property type="term" value="C:plasma membrane"/>
    <property type="evidence" value="ECO:0007669"/>
    <property type="project" value="TreeGrafter"/>
</dbReference>
<dbReference type="Proteomes" id="UP000295515">
    <property type="component" value="Unassembled WGS sequence"/>
</dbReference>
<organism evidence="5 6">
    <name type="scientific">Longibaculum muris</name>
    <dbReference type="NCBI Taxonomy" id="1796628"/>
    <lineage>
        <taxon>Bacteria</taxon>
        <taxon>Bacillati</taxon>
        <taxon>Bacillota</taxon>
        <taxon>Erysipelotrichia</taxon>
        <taxon>Erysipelotrichales</taxon>
        <taxon>Coprobacillaceae</taxon>
        <taxon>Longibaculum</taxon>
    </lineage>
</organism>
<keyword evidence="6" id="KW-1185">Reference proteome</keyword>
<feature type="transmembrane region" description="Helical" evidence="3">
    <location>
        <begin position="683"/>
        <end position="701"/>
    </location>
</feature>
<feature type="transmembrane region" description="Helical" evidence="3">
    <location>
        <begin position="596"/>
        <end position="615"/>
    </location>
</feature>
<gene>
    <name evidence="5" type="ORF">EDD60_1436</name>
</gene>
<reference evidence="5 6" key="1">
    <citation type="submission" date="2019-03" db="EMBL/GenBank/DDBJ databases">
        <title>Genomic Encyclopedia of Type Strains, Phase IV (KMG-IV): sequencing the most valuable type-strain genomes for metagenomic binning, comparative biology and taxonomic classification.</title>
        <authorList>
            <person name="Goeker M."/>
        </authorList>
    </citation>
    <scope>NUCLEOTIDE SEQUENCE [LARGE SCALE GENOMIC DNA]</scope>
    <source>
        <strain evidence="5 6">DSM 29487</strain>
    </source>
</reference>
<keyword evidence="3" id="KW-0472">Membrane</keyword>
<evidence type="ECO:0000256" key="3">
    <source>
        <dbReference type="SAM" id="Phobius"/>
    </source>
</evidence>
<dbReference type="EMBL" id="SMCQ01000043">
    <property type="protein sequence ID" value="TCV90901.1"/>
    <property type="molecule type" value="Genomic_DNA"/>
</dbReference>
<dbReference type="GO" id="GO:0022857">
    <property type="term" value="F:transmembrane transporter activity"/>
    <property type="evidence" value="ECO:0007669"/>
    <property type="project" value="TreeGrafter"/>
</dbReference>
<dbReference type="SMART" id="SM00382">
    <property type="entry name" value="AAA"/>
    <property type="match status" value="1"/>
</dbReference>
<evidence type="ECO:0000256" key="1">
    <source>
        <dbReference type="ARBA" id="ARBA00022741"/>
    </source>
</evidence>
<protein>
    <submittedName>
        <fullName evidence="5">ABC-type lipoprotein export system ATPase subunit</fullName>
    </submittedName>
</protein>
<accession>A0A4R3YFX7</accession>
<dbReference type="InterPro" id="IPR003439">
    <property type="entry name" value="ABC_transporter-like_ATP-bd"/>
</dbReference>
<comment type="caution">
    <text evidence="5">The sequence shown here is derived from an EMBL/GenBank/DDBJ whole genome shotgun (WGS) entry which is preliminary data.</text>
</comment>
<dbReference type="GO" id="GO:0016887">
    <property type="term" value="F:ATP hydrolysis activity"/>
    <property type="evidence" value="ECO:0007669"/>
    <property type="project" value="InterPro"/>
</dbReference>
<evidence type="ECO:0000313" key="5">
    <source>
        <dbReference type="EMBL" id="TCV90901.1"/>
    </source>
</evidence>
<dbReference type="PANTHER" id="PTHR24220">
    <property type="entry name" value="IMPORT ATP-BINDING PROTEIN"/>
    <property type="match status" value="1"/>
</dbReference>
<dbReference type="InterPro" id="IPR027417">
    <property type="entry name" value="P-loop_NTPase"/>
</dbReference>
<keyword evidence="5" id="KW-0449">Lipoprotein</keyword>
<dbReference type="InterPro" id="IPR015854">
    <property type="entry name" value="ABC_transpr_LolD-like"/>
</dbReference>
<dbReference type="PANTHER" id="PTHR24220:SF86">
    <property type="entry name" value="ABC TRANSPORTER ABCH.1"/>
    <property type="match status" value="1"/>
</dbReference>